<sequence length="235" mass="26438">MRVALTPVLPSELIDYILKQTAYPSTLIVCQPYADFVEALCNCYPVVNGVEEHESIVLDTYWETLNQIMVSRHVTVLFIPTVSHLRAVLTNISLTSLSKTAVPHLEAEGRQPPKIIVYGFVKLHEDTSQWSAQGLGNSMSALIDAGLQTKRDLIVVEERGNNYRESEDFLANDRATRKNMRICHAWQQQLPLLSGNERRDGISGDAGYSGRTVETARILGRWFKFEEGSWVDDGE</sequence>
<dbReference type="AlphaFoldDB" id="A0A9P7Z4W9"/>
<dbReference type="Proteomes" id="UP000887226">
    <property type="component" value="Unassembled WGS sequence"/>
</dbReference>
<proteinExistence type="predicted"/>
<organism evidence="1 2">
    <name type="scientific">Calycina marina</name>
    <dbReference type="NCBI Taxonomy" id="1763456"/>
    <lineage>
        <taxon>Eukaryota</taxon>
        <taxon>Fungi</taxon>
        <taxon>Dikarya</taxon>
        <taxon>Ascomycota</taxon>
        <taxon>Pezizomycotina</taxon>
        <taxon>Leotiomycetes</taxon>
        <taxon>Helotiales</taxon>
        <taxon>Pezizellaceae</taxon>
        <taxon>Calycina</taxon>
    </lineage>
</organism>
<comment type="caution">
    <text evidence="1">The sequence shown here is derived from an EMBL/GenBank/DDBJ whole genome shotgun (WGS) entry which is preliminary data.</text>
</comment>
<accession>A0A9P7Z4W9</accession>
<name>A0A9P7Z4W9_9HELO</name>
<dbReference type="EMBL" id="MU253859">
    <property type="protein sequence ID" value="KAG9245207.1"/>
    <property type="molecule type" value="Genomic_DNA"/>
</dbReference>
<evidence type="ECO:0000313" key="1">
    <source>
        <dbReference type="EMBL" id="KAG9245207.1"/>
    </source>
</evidence>
<gene>
    <name evidence="1" type="ORF">BJ878DRAFT_502513</name>
</gene>
<reference evidence="1" key="1">
    <citation type="journal article" date="2021" name="IMA Fungus">
        <title>Genomic characterization of three marine fungi, including Emericellopsis atlantica sp. nov. with signatures of a generalist lifestyle and marine biomass degradation.</title>
        <authorList>
            <person name="Hagestad O.C."/>
            <person name="Hou L."/>
            <person name="Andersen J.H."/>
            <person name="Hansen E.H."/>
            <person name="Altermark B."/>
            <person name="Li C."/>
            <person name="Kuhnert E."/>
            <person name="Cox R.J."/>
            <person name="Crous P.W."/>
            <person name="Spatafora J.W."/>
            <person name="Lail K."/>
            <person name="Amirebrahimi M."/>
            <person name="Lipzen A."/>
            <person name="Pangilinan J."/>
            <person name="Andreopoulos W."/>
            <person name="Hayes R.D."/>
            <person name="Ng V."/>
            <person name="Grigoriev I.V."/>
            <person name="Jackson S.A."/>
            <person name="Sutton T.D.S."/>
            <person name="Dobson A.D.W."/>
            <person name="Rama T."/>
        </authorList>
    </citation>
    <scope>NUCLEOTIDE SEQUENCE</scope>
    <source>
        <strain evidence="1">TRa3180A</strain>
    </source>
</reference>
<evidence type="ECO:0000313" key="2">
    <source>
        <dbReference type="Proteomes" id="UP000887226"/>
    </source>
</evidence>
<protein>
    <submittedName>
        <fullName evidence="1">Uncharacterized protein</fullName>
    </submittedName>
</protein>
<dbReference type="OrthoDB" id="5391496at2759"/>
<keyword evidence="2" id="KW-1185">Reference proteome</keyword>